<dbReference type="InterPro" id="IPR049730">
    <property type="entry name" value="SNF2/RAD54-like_C"/>
</dbReference>
<dbReference type="Proteomes" id="UP000623129">
    <property type="component" value="Unassembled WGS sequence"/>
</dbReference>
<dbReference type="Gene3D" id="2.40.50.40">
    <property type="match status" value="2"/>
</dbReference>
<dbReference type="InterPro" id="IPR001965">
    <property type="entry name" value="Znf_PHD"/>
</dbReference>
<dbReference type="InterPro" id="IPR013083">
    <property type="entry name" value="Znf_RING/FYVE/PHD"/>
</dbReference>
<keyword evidence="8" id="KW-0067">ATP-binding</keyword>
<dbReference type="GO" id="GO:0003682">
    <property type="term" value="F:chromatin binding"/>
    <property type="evidence" value="ECO:0007669"/>
    <property type="project" value="TreeGrafter"/>
</dbReference>
<comment type="subcellular location">
    <subcellularLocation>
        <location evidence="1">Nucleus</location>
    </subcellularLocation>
</comment>
<evidence type="ECO:0000256" key="8">
    <source>
        <dbReference type="ARBA" id="ARBA00022840"/>
    </source>
</evidence>
<dbReference type="InterPro" id="IPR019786">
    <property type="entry name" value="Zinc_finger_PHD-type_CS"/>
</dbReference>
<dbReference type="Gene3D" id="3.40.50.300">
    <property type="entry name" value="P-loop containing nucleotide triphosphate hydrolases"/>
    <property type="match status" value="1"/>
</dbReference>
<keyword evidence="17" id="KW-1185">Reference proteome</keyword>
<dbReference type="InterPro" id="IPR027417">
    <property type="entry name" value="P-loop_NTPase"/>
</dbReference>
<dbReference type="GO" id="GO:0016887">
    <property type="term" value="F:ATP hydrolysis activity"/>
    <property type="evidence" value="ECO:0007669"/>
    <property type="project" value="TreeGrafter"/>
</dbReference>
<dbReference type="SUPFAM" id="SSF52540">
    <property type="entry name" value="P-loop containing nucleoside triphosphate hydrolases"/>
    <property type="match status" value="2"/>
</dbReference>
<dbReference type="PROSITE" id="PS51192">
    <property type="entry name" value="HELICASE_ATP_BIND_1"/>
    <property type="match status" value="1"/>
</dbReference>
<evidence type="ECO:0000256" key="5">
    <source>
        <dbReference type="ARBA" id="ARBA00022771"/>
    </source>
</evidence>
<dbReference type="PROSITE" id="PS50016">
    <property type="entry name" value="ZF_PHD_2"/>
    <property type="match status" value="1"/>
</dbReference>
<dbReference type="PANTHER" id="PTHR45623:SF33">
    <property type="entry name" value="OS01G0881000 PROTEIN"/>
    <property type="match status" value="1"/>
</dbReference>
<dbReference type="PROSITE" id="PS01359">
    <property type="entry name" value="ZF_PHD_1"/>
    <property type="match status" value="1"/>
</dbReference>
<feature type="region of interest" description="Disordered" evidence="11">
    <location>
        <begin position="925"/>
        <end position="972"/>
    </location>
</feature>
<dbReference type="Pfam" id="PF00271">
    <property type="entry name" value="Helicase_C"/>
    <property type="match status" value="1"/>
</dbReference>
<keyword evidence="2" id="KW-0479">Metal-binding</keyword>
<comment type="caution">
    <text evidence="16">The sequence shown here is derived from an EMBL/GenBank/DDBJ whole genome shotgun (WGS) entry which is preliminary data.</text>
</comment>
<keyword evidence="7" id="KW-0862">Zinc</keyword>
<dbReference type="Gene3D" id="3.40.50.10810">
    <property type="entry name" value="Tandem AAA-ATPase domain"/>
    <property type="match status" value="1"/>
</dbReference>
<dbReference type="Pfam" id="PF00176">
    <property type="entry name" value="SNF2-rel_dom"/>
    <property type="match status" value="1"/>
</dbReference>
<proteinExistence type="predicted"/>
<keyword evidence="9" id="KW-0539">Nucleus</keyword>
<keyword evidence="6" id="KW-0378">Hydrolase</keyword>
<feature type="domain" description="Helicase ATP-binding" evidence="14">
    <location>
        <begin position="360"/>
        <end position="529"/>
    </location>
</feature>
<feature type="domain" description="Chromo" evidence="12">
    <location>
        <begin position="175"/>
        <end position="242"/>
    </location>
</feature>
<dbReference type="SMART" id="SM00298">
    <property type="entry name" value="CHROMO"/>
    <property type="match status" value="2"/>
</dbReference>
<feature type="region of interest" description="Disordered" evidence="11">
    <location>
        <begin position="1"/>
        <end position="84"/>
    </location>
</feature>
<dbReference type="EMBL" id="SWLB01000014">
    <property type="protein sequence ID" value="KAF3329313.1"/>
    <property type="molecule type" value="Genomic_DNA"/>
</dbReference>
<dbReference type="GO" id="GO:0008270">
    <property type="term" value="F:zinc ion binding"/>
    <property type="evidence" value="ECO:0007669"/>
    <property type="project" value="UniProtKB-KW"/>
</dbReference>
<dbReference type="GO" id="GO:0003677">
    <property type="term" value="F:DNA binding"/>
    <property type="evidence" value="ECO:0007669"/>
    <property type="project" value="TreeGrafter"/>
</dbReference>
<dbReference type="GO" id="GO:0042393">
    <property type="term" value="F:histone binding"/>
    <property type="evidence" value="ECO:0007669"/>
    <property type="project" value="TreeGrafter"/>
</dbReference>
<dbReference type="PROSITE" id="PS00202">
    <property type="entry name" value="RUBREDOXIN"/>
    <property type="match status" value="1"/>
</dbReference>
<evidence type="ECO:0000256" key="1">
    <source>
        <dbReference type="ARBA" id="ARBA00004123"/>
    </source>
</evidence>
<dbReference type="InterPro" id="IPR000330">
    <property type="entry name" value="SNF2_N"/>
</dbReference>
<evidence type="ECO:0000256" key="10">
    <source>
        <dbReference type="PROSITE-ProRule" id="PRU00146"/>
    </source>
</evidence>
<dbReference type="SMART" id="SM00490">
    <property type="entry name" value="HELICc"/>
    <property type="match status" value="1"/>
</dbReference>
<dbReference type="PANTHER" id="PTHR45623">
    <property type="entry name" value="CHROMODOMAIN-HELICASE-DNA-BINDING PROTEIN 3-RELATED-RELATED"/>
    <property type="match status" value="1"/>
</dbReference>
<dbReference type="InterPro" id="IPR018527">
    <property type="entry name" value="Rubredoxin_Fe_BS"/>
</dbReference>
<evidence type="ECO:0000256" key="2">
    <source>
        <dbReference type="ARBA" id="ARBA00022723"/>
    </source>
</evidence>
<keyword evidence="5 10" id="KW-0863">Zinc-finger</keyword>
<dbReference type="Gene3D" id="3.30.40.10">
    <property type="entry name" value="Zinc/RING finger domain, C3HC4 (zinc finger)"/>
    <property type="match status" value="1"/>
</dbReference>
<dbReference type="GO" id="GO:0005524">
    <property type="term" value="F:ATP binding"/>
    <property type="evidence" value="ECO:0007669"/>
    <property type="project" value="UniProtKB-KW"/>
</dbReference>
<feature type="domain" description="PHD-type" evidence="13">
    <location>
        <begin position="113"/>
        <end position="164"/>
    </location>
</feature>
<dbReference type="OrthoDB" id="5857104at2759"/>
<evidence type="ECO:0000313" key="16">
    <source>
        <dbReference type="EMBL" id="KAF3329313.1"/>
    </source>
</evidence>
<dbReference type="PROSITE" id="PS51194">
    <property type="entry name" value="HELICASE_CTER"/>
    <property type="match status" value="1"/>
</dbReference>
<keyword evidence="3" id="KW-0677">Repeat</keyword>
<dbReference type="SMART" id="SM00249">
    <property type="entry name" value="PHD"/>
    <property type="match status" value="1"/>
</dbReference>
<dbReference type="PROSITE" id="PS50013">
    <property type="entry name" value="CHROMO_2"/>
    <property type="match status" value="1"/>
</dbReference>
<evidence type="ECO:0000313" key="17">
    <source>
        <dbReference type="Proteomes" id="UP000623129"/>
    </source>
</evidence>
<sequence>MASGRSSRRYPLRGRDNEGFGKAVGEYQDEGESSVNEVSESETLDTGELKMTSRRRSERLQEKNKADEELQNSFENGGDLDDPNFVESLSAVSISDEASSEYDANDDMSISDGPTCNICQTGVAGNLLMQCKISRCLRSYHTFCLDPPLKLIQEDWSCPFCGGDGNQGDKEISSRKIQSIIGHRRIDLQDSKCASQMQFLVKWDSLSHHHDSWVPMDWLCIFDRLRLCSYQKKYLLIKEDTAKPLDLRQPEWLQIDRAIACSSGVEPANPCDISSQLFTDENTSDFKFLVKWKGLDYCDTTLESEMTEELRGAIAKLVERHHRALEIDLEKEHGLNSKSIAESYKGILYDYQIQGVQWILDNFQARRNVILADEMGLGKTVQVVCFLKSILQERLNTGPALVVAPKSILLQWEKEFGRWAESMNVVVYQGDKTSRKCIQAHEFYSFAKQPLFDVLVTSYEMVQLDATILRKFNWSSIVIDEAHKIKNLYCQLFGCLLQYTSKFRLLLTGTPLQNSLLELFALLHFIDPIEFPDPESESKSFRGLQEAKISQIHDLLKPRMLRRLKSNVLREKLPIKKWVEVPCALTESQRELYIDLLEKNYAKLHQKIQSGKKIALNWLLISLKKCCNHPYLFPGQEESQSSDKLAFSSLVAASGKLQLLEKLLPKLKERGNRVIIFSQMTQMLDILEDFLSFLGFSFCSRIDGQTSLSTRQKNVKEYNNPESDTFIFLMSTRAGGIGIDLPGADRVIIYDPDFNPFMDLQAQSRAHRIGQTRPVVVYQLITKGTVEEKILFKSKWKLAIENIVMNPSKKPSIHDLHSVLLHGAQAILKRKEIQATSIHYDEIAIDNLLKLDPVPGETCAPDENGYLGSIESFKNGQGENDEVIVSPKKEEWKEILGPVKKAREEIGDFGRGKRVKRVVKYVYDGSSPERSGSASSDDDAVVGDEDEEGDDDDDGDDANDGYVAEEVLQDES</sequence>
<dbReference type="InterPro" id="IPR000953">
    <property type="entry name" value="Chromo/chromo_shadow_dom"/>
</dbReference>
<dbReference type="GO" id="GO:0000785">
    <property type="term" value="C:chromatin"/>
    <property type="evidence" value="ECO:0007669"/>
    <property type="project" value="TreeGrafter"/>
</dbReference>
<evidence type="ECO:0000259" key="15">
    <source>
        <dbReference type="PROSITE" id="PS51194"/>
    </source>
</evidence>
<dbReference type="AlphaFoldDB" id="A0A833QWA3"/>
<reference evidence="16" key="1">
    <citation type="submission" date="2020-01" db="EMBL/GenBank/DDBJ databases">
        <title>Genome sequence of Kobresia littledalei, the first chromosome-level genome in the family Cyperaceae.</title>
        <authorList>
            <person name="Qu G."/>
        </authorList>
    </citation>
    <scope>NUCLEOTIDE SEQUENCE</scope>
    <source>
        <strain evidence="16">C.B.Clarke</strain>
        <tissue evidence="16">Leaf</tissue>
    </source>
</reference>
<feature type="domain" description="Helicase C-terminal" evidence="15">
    <location>
        <begin position="659"/>
        <end position="817"/>
    </location>
</feature>
<feature type="compositionally biased region" description="Low complexity" evidence="11">
    <location>
        <begin position="925"/>
        <end position="935"/>
    </location>
</feature>
<dbReference type="InterPro" id="IPR019787">
    <property type="entry name" value="Znf_PHD-finger"/>
</dbReference>
<name>A0A833QWA3_9POAL</name>
<dbReference type="InterPro" id="IPR038718">
    <property type="entry name" value="SNF2-like_sf"/>
</dbReference>
<evidence type="ECO:0000259" key="13">
    <source>
        <dbReference type="PROSITE" id="PS50016"/>
    </source>
</evidence>
<accession>A0A833QWA3</accession>
<dbReference type="CDD" id="cd18793">
    <property type="entry name" value="SF2_C_SNF"/>
    <property type="match status" value="1"/>
</dbReference>
<evidence type="ECO:0000256" key="9">
    <source>
        <dbReference type="ARBA" id="ARBA00023242"/>
    </source>
</evidence>
<dbReference type="InterPro" id="IPR016197">
    <property type="entry name" value="Chromo-like_dom_sf"/>
</dbReference>
<evidence type="ECO:0000259" key="12">
    <source>
        <dbReference type="PROSITE" id="PS50013"/>
    </source>
</evidence>
<evidence type="ECO:0000256" key="4">
    <source>
        <dbReference type="ARBA" id="ARBA00022741"/>
    </source>
</evidence>
<evidence type="ECO:0000256" key="7">
    <source>
        <dbReference type="ARBA" id="ARBA00022833"/>
    </source>
</evidence>
<dbReference type="InterPro" id="IPR001650">
    <property type="entry name" value="Helicase_C-like"/>
</dbReference>
<dbReference type="SUPFAM" id="SSF54160">
    <property type="entry name" value="Chromo domain-like"/>
    <property type="match status" value="2"/>
</dbReference>
<feature type="compositionally biased region" description="Basic and acidic residues" evidence="11">
    <location>
        <begin position="58"/>
        <end position="68"/>
    </location>
</feature>
<dbReference type="SMART" id="SM00487">
    <property type="entry name" value="DEXDc"/>
    <property type="match status" value="1"/>
</dbReference>
<organism evidence="16 17">
    <name type="scientific">Carex littledalei</name>
    <dbReference type="NCBI Taxonomy" id="544730"/>
    <lineage>
        <taxon>Eukaryota</taxon>
        <taxon>Viridiplantae</taxon>
        <taxon>Streptophyta</taxon>
        <taxon>Embryophyta</taxon>
        <taxon>Tracheophyta</taxon>
        <taxon>Spermatophyta</taxon>
        <taxon>Magnoliopsida</taxon>
        <taxon>Liliopsida</taxon>
        <taxon>Poales</taxon>
        <taxon>Cyperaceae</taxon>
        <taxon>Cyperoideae</taxon>
        <taxon>Cariceae</taxon>
        <taxon>Carex</taxon>
        <taxon>Carex subgen. Euthyceras</taxon>
    </lineage>
</organism>
<feature type="compositionally biased region" description="Acidic residues" evidence="11">
    <location>
        <begin position="936"/>
        <end position="959"/>
    </location>
</feature>
<dbReference type="GO" id="GO:0140658">
    <property type="term" value="F:ATP-dependent chromatin remodeler activity"/>
    <property type="evidence" value="ECO:0007669"/>
    <property type="project" value="TreeGrafter"/>
</dbReference>
<dbReference type="InterPro" id="IPR014001">
    <property type="entry name" value="Helicase_ATP-bd"/>
</dbReference>
<evidence type="ECO:0000256" key="3">
    <source>
        <dbReference type="ARBA" id="ARBA00022737"/>
    </source>
</evidence>
<dbReference type="GO" id="GO:0005634">
    <property type="term" value="C:nucleus"/>
    <property type="evidence" value="ECO:0007669"/>
    <property type="project" value="UniProtKB-SubCell"/>
</dbReference>
<evidence type="ECO:0000256" key="11">
    <source>
        <dbReference type="SAM" id="MobiDB-lite"/>
    </source>
</evidence>
<evidence type="ECO:0000256" key="6">
    <source>
        <dbReference type="ARBA" id="ARBA00022801"/>
    </source>
</evidence>
<gene>
    <name evidence="16" type="ORF">FCM35_KLT04644</name>
</gene>
<feature type="compositionally biased region" description="Basic residues" evidence="11">
    <location>
        <begin position="1"/>
        <end position="12"/>
    </location>
</feature>
<keyword evidence="4" id="KW-0547">Nucleotide-binding</keyword>
<evidence type="ECO:0000259" key="14">
    <source>
        <dbReference type="PROSITE" id="PS51192"/>
    </source>
</evidence>
<protein>
    <submittedName>
        <fullName evidence="16">CHD3-type chromatin-remodeling factor PICKLE</fullName>
    </submittedName>
</protein>
<dbReference type="Pfam" id="PF00628">
    <property type="entry name" value="PHD"/>
    <property type="match status" value="1"/>
</dbReference>